<gene>
    <name evidence="1" type="ORF">LCGC14_2230950</name>
</gene>
<feature type="non-terminal residue" evidence="1">
    <location>
        <position position="1"/>
    </location>
</feature>
<comment type="caution">
    <text evidence="1">The sequence shown here is derived from an EMBL/GenBank/DDBJ whole genome shotgun (WGS) entry which is preliminary data.</text>
</comment>
<dbReference type="EMBL" id="LAZR01030009">
    <property type="protein sequence ID" value="KKL57879.1"/>
    <property type="molecule type" value="Genomic_DNA"/>
</dbReference>
<proteinExistence type="predicted"/>
<reference evidence="1" key="1">
    <citation type="journal article" date="2015" name="Nature">
        <title>Complex archaea that bridge the gap between prokaryotes and eukaryotes.</title>
        <authorList>
            <person name="Spang A."/>
            <person name="Saw J.H."/>
            <person name="Jorgensen S.L."/>
            <person name="Zaremba-Niedzwiedzka K."/>
            <person name="Martijn J."/>
            <person name="Lind A.E."/>
            <person name="van Eijk R."/>
            <person name="Schleper C."/>
            <person name="Guy L."/>
            <person name="Ettema T.J."/>
        </authorList>
    </citation>
    <scope>NUCLEOTIDE SEQUENCE</scope>
</reference>
<protein>
    <submittedName>
        <fullName evidence="1">Uncharacterized protein</fullName>
    </submittedName>
</protein>
<evidence type="ECO:0000313" key="1">
    <source>
        <dbReference type="EMBL" id="KKL57879.1"/>
    </source>
</evidence>
<name>A0A0F9D8H6_9ZZZZ</name>
<accession>A0A0F9D8H6</accession>
<dbReference type="AlphaFoldDB" id="A0A0F9D8H6"/>
<sequence>FMEAFDLCSVGMTPTGTLFMNYRRAKKDG</sequence>
<organism evidence="1">
    <name type="scientific">marine sediment metagenome</name>
    <dbReference type="NCBI Taxonomy" id="412755"/>
    <lineage>
        <taxon>unclassified sequences</taxon>
        <taxon>metagenomes</taxon>
        <taxon>ecological metagenomes</taxon>
    </lineage>
</organism>